<feature type="chain" id="PRO_5003390760" evidence="2">
    <location>
        <begin position="24"/>
        <end position="805"/>
    </location>
</feature>
<evidence type="ECO:0000313" key="4">
    <source>
        <dbReference type="Proteomes" id="UP000009027"/>
    </source>
</evidence>
<dbReference type="AlphaFoldDB" id="F9WRD4"/>
<evidence type="ECO:0000256" key="2">
    <source>
        <dbReference type="SAM" id="SignalP"/>
    </source>
</evidence>
<keyword evidence="4" id="KW-1185">Reference proteome</keyword>
<dbReference type="EMBL" id="CAEX01004889">
    <property type="protein sequence ID" value="CCD20118.1"/>
    <property type="molecule type" value="Genomic_DNA"/>
</dbReference>
<evidence type="ECO:0000313" key="3">
    <source>
        <dbReference type="EMBL" id="CCD20118.1"/>
    </source>
</evidence>
<dbReference type="PROSITE" id="PS51257">
    <property type="entry name" value="PROKAR_LIPOPROTEIN"/>
    <property type="match status" value="1"/>
</dbReference>
<reference evidence="3 4" key="1">
    <citation type="journal article" date="2012" name="Proc. Natl. Acad. Sci. U.S.A.">
        <title>Antigenic diversity is generated by distinct evolutionary mechanisms in African trypanosome species.</title>
        <authorList>
            <person name="Jackson A.P."/>
            <person name="Berry A."/>
            <person name="Aslett M."/>
            <person name="Allison H.C."/>
            <person name="Burton P."/>
            <person name="Vavrova-Anderson J."/>
            <person name="Brown R."/>
            <person name="Browne H."/>
            <person name="Corton N."/>
            <person name="Hauser H."/>
            <person name="Gamble J."/>
            <person name="Gilderthorp R."/>
            <person name="Marcello L."/>
            <person name="McQuillan J."/>
            <person name="Otto T.D."/>
            <person name="Quail M.A."/>
            <person name="Sanders M.J."/>
            <person name="van Tonder A."/>
            <person name="Ginger M.L."/>
            <person name="Field M.C."/>
            <person name="Barry J.D."/>
            <person name="Hertz-Fowler C."/>
            <person name="Berriman M."/>
        </authorList>
    </citation>
    <scope>NUCLEOTIDE SEQUENCE</scope>
    <source>
        <strain evidence="3 4">Y486</strain>
    </source>
</reference>
<gene>
    <name evidence="3" type="ORF">TvY486_0028850</name>
</gene>
<keyword evidence="2" id="KW-0732">Signal</keyword>
<protein>
    <submittedName>
        <fullName evidence="3">Uncharacterized protein</fullName>
    </submittedName>
</protein>
<dbReference type="VEuPathDB" id="TriTrypDB:TvY486_0028850"/>
<organism evidence="3 4">
    <name type="scientific">Trypanosoma vivax (strain Y486)</name>
    <dbReference type="NCBI Taxonomy" id="1055687"/>
    <lineage>
        <taxon>Eukaryota</taxon>
        <taxon>Discoba</taxon>
        <taxon>Euglenozoa</taxon>
        <taxon>Kinetoplastea</taxon>
        <taxon>Metakinetoplastina</taxon>
        <taxon>Trypanosomatida</taxon>
        <taxon>Trypanosomatidae</taxon>
        <taxon>Trypanosoma</taxon>
        <taxon>Duttonella</taxon>
    </lineage>
</organism>
<accession>F9WRD4</accession>
<feature type="coiled-coil region" evidence="1">
    <location>
        <begin position="451"/>
        <end position="485"/>
    </location>
</feature>
<sequence>MQLRSSYTTVILVIATAVVSCDAVSPTSRCKNTPLTEAHKKYAACRLAGVYQMANVTFTAIRDLAALGSAKINRVKLQVDEMLGTAGALEDKDIMRQVEEAIRAANLAYDLVYRTMIVVKEAKGVMDRSWRDSHWVFVFSGLKSFEKLLVNLTSCEVDYSLKYLSLERAWWDIRANASRLAEWKAGTMKAWDEEAERTWPELSELGLCPFKSHWTKTWSTLRTFLDGVTVPLVEANFSLVKAEKVANDTVQSVLKRAEAVNQVLKEEHSVLCAASKKLSTLFPVFDNLKERVLKNAAEVDALHRTARKNAQMFEKFTTALRAVIPRTGTSPPTNMMPGSRSKVWVLHVDSVDSDAKKVAVEVNAVMEDIKQTEKEVEVVLTSLRARLAAVKERSAAIVDETEVITGECDPSAEKETTKTLEVAIAELPDELMLQNGMAKFRDNVGPIFVKLKRLQQTLLEVGRNTERAKSEVDKMQVEMKSAEEAIKNKLMGKWKTLCEVRGHLSAMEKYHSSLDKRVQEVQLGAREAVKQRELAKKGAEMVLKDMLVFASASTRVETAIAQAAESVDTAEAGVMKGVEGSRAAAAAARTAAKMAVDERHRAEEIGIYMKEIQKNAELAVKLAQNSAQLALTGNVTAFKAMDNMASAMENIENVFKKVEKSFEDVFISLPELKLNENLRKCASVSTIDGDGNAFQKYSNAAKELLMFVSESEKENVEAYIDAFRTGAKEVNEAMSNVSESTAKTVSHAERVRELRALSRVSARASQEAARRAVSSALEAREAASLVAPGCQPLYKQLFDALLERG</sequence>
<name>F9WRD4_TRYVY</name>
<feature type="signal peptide" evidence="2">
    <location>
        <begin position="1"/>
        <end position="23"/>
    </location>
</feature>
<evidence type="ECO:0000256" key="1">
    <source>
        <dbReference type="SAM" id="Coils"/>
    </source>
</evidence>
<dbReference type="Proteomes" id="UP000009027">
    <property type="component" value="Unassembled WGS sequence"/>
</dbReference>
<keyword evidence="1" id="KW-0175">Coiled coil</keyword>
<proteinExistence type="predicted"/>